<dbReference type="SUPFAM" id="SSF54236">
    <property type="entry name" value="Ubiquitin-like"/>
    <property type="match status" value="1"/>
</dbReference>
<dbReference type="InterPro" id="IPR022030">
    <property type="entry name" value="SF3A1_dom"/>
</dbReference>
<protein>
    <recommendedName>
        <fullName evidence="13">Splicing factor 3A subunit 1</fullName>
    </recommendedName>
</protein>
<feature type="region of interest" description="Disordered" evidence="8">
    <location>
        <begin position="101"/>
        <end position="135"/>
    </location>
</feature>
<keyword evidence="6" id="KW-0539">Nucleus</keyword>
<dbReference type="Gene3D" id="3.10.20.90">
    <property type="entry name" value="Phosphatidylinositol 3-kinase Catalytic Subunit, Chain A, domain 1"/>
    <property type="match status" value="1"/>
</dbReference>
<dbReference type="GO" id="GO:0045292">
    <property type="term" value="P:mRNA cis splicing, via spliceosome"/>
    <property type="evidence" value="ECO:0007669"/>
    <property type="project" value="InterPro"/>
</dbReference>
<dbReference type="GO" id="GO:0005686">
    <property type="term" value="C:U2 snRNP"/>
    <property type="evidence" value="ECO:0007669"/>
    <property type="project" value="TreeGrafter"/>
</dbReference>
<organism evidence="11 12">
    <name type="scientific">Umbelopsis ramanniana AG</name>
    <dbReference type="NCBI Taxonomy" id="1314678"/>
    <lineage>
        <taxon>Eukaryota</taxon>
        <taxon>Fungi</taxon>
        <taxon>Fungi incertae sedis</taxon>
        <taxon>Mucoromycota</taxon>
        <taxon>Mucoromycotina</taxon>
        <taxon>Umbelopsidomycetes</taxon>
        <taxon>Umbelopsidales</taxon>
        <taxon>Umbelopsidaceae</taxon>
        <taxon>Umbelopsis</taxon>
    </lineage>
</organism>
<evidence type="ECO:0000259" key="10">
    <source>
        <dbReference type="PROSITE" id="PS50128"/>
    </source>
</evidence>
<accession>A0AAD5ECY5</accession>
<keyword evidence="5" id="KW-0508">mRNA splicing</keyword>
<dbReference type="InterPro" id="IPR035967">
    <property type="entry name" value="SWAP/Surp_sf"/>
</dbReference>
<dbReference type="InterPro" id="IPR029071">
    <property type="entry name" value="Ubiquitin-like_domsf"/>
</dbReference>
<evidence type="ECO:0008006" key="13">
    <source>
        <dbReference type="Google" id="ProtNLM"/>
    </source>
</evidence>
<reference evidence="11" key="1">
    <citation type="submission" date="2021-06" db="EMBL/GenBank/DDBJ databases">
        <authorList>
            <consortium name="DOE Joint Genome Institute"/>
            <person name="Mondo S.J."/>
            <person name="Amses K.R."/>
            <person name="Simmons D.R."/>
            <person name="Longcore J.E."/>
            <person name="Seto K."/>
            <person name="Alves G.H."/>
            <person name="Bonds A.E."/>
            <person name="Quandt C.A."/>
            <person name="Davis W.J."/>
            <person name="Chang Y."/>
            <person name="Letcher P.M."/>
            <person name="Powell M.J."/>
            <person name="Kuo A."/>
            <person name="Labutti K."/>
            <person name="Pangilinan J."/>
            <person name="Andreopoulos W."/>
            <person name="Tritt A."/>
            <person name="Riley R."/>
            <person name="Hundley H."/>
            <person name="Johnson J."/>
            <person name="Lipzen A."/>
            <person name="Barry K."/>
            <person name="Berbee M.L."/>
            <person name="Buchler N.E."/>
            <person name="Grigoriev I.V."/>
            <person name="Spatafora J.W."/>
            <person name="Stajich J.E."/>
            <person name="James T.Y."/>
        </authorList>
    </citation>
    <scope>NUCLEOTIDE SEQUENCE</scope>
    <source>
        <strain evidence="11">AG</strain>
    </source>
</reference>
<dbReference type="SMART" id="SM00213">
    <property type="entry name" value="UBQ"/>
    <property type="match status" value="1"/>
</dbReference>
<gene>
    <name evidence="11" type="ORF">K450DRAFT_235174</name>
</gene>
<evidence type="ECO:0000256" key="3">
    <source>
        <dbReference type="ARBA" id="ARBA00022728"/>
    </source>
</evidence>
<keyword evidence="3" id="KW-0747">Spliceosome</keyword>
<comment type="caution">
    <text evidence="11">The sequence shown here is derived from an EMBL/GenBank/DDBJ whole genome shotgun (WGS) entry which is preliminary data.</text>
</comment>
<feature type="region of interest" description="Disordered" evidence="8">
    <location>
        <begin position="495"/>
        <end position="616"/>
    </location>
</feature>
<comment type="subcellular location">
    <subcellularLocation>
        <location evidence="1">Nucleus</location>
    </subcellularLocation>
</comment>
<dbReference type="RefSeq" id="XP_051445913.1">
    <property type="nucleotide sequence ID" value="XM_051588044.1"/>
</dbReference>
<feature type="domain" description="SURP motif" evidence="10">
    <location>
        <begin position="147"/>
        <end position="189"/>
    </location>
</feature>
<dbReference type="GO" id="GO:0071013">
    <property type="term" value="C:catalytic step 2 spliceosome"/>
    <property type="evidence" value="ECO:0007669"/>
    <property type="project" value="TreeGrafter"/>
</dbReference>
<dbReference type="CDD" id="cd01800">
    <property type="entry name" value="Ubl_SF3a120"/>
    <property type="match status" value="1"/>
</dbReference>
<dbReference type="SUPFAM" id="SSF109905">
    <property type="entry name" value="Surp module (SWAP domain)"/>
    <property type="match status" value="2"/>
</dbReference>
<dbReference type="Pfam" id="PF12230">
    <property type="entry name" value="PRP21_like_P"/>
    <property type="match status" value="1"/>
</dbReference>
<feature type="domain" description="Ubiquitin-like" evidence="9">
    <location>
        <begin position="632"/>
        <end position="717"/>
    </location>
</feature>
<dbReference type="Pfam" id="PF01805">
    <property type="entry name" value="Surp"/>
    <property type="match status" value="2"/>
</dbReference>
<evidence type="ECO:0000256" key="1">
    <source>
        <dbReference type="ARBA" id="ARBA00004123"/>
    </source>
</evidence>
<dbReference type="Gene3D" id="1.10.10.790">
    <property type="entry name" value="Surp module"/>
    <property type="match status" value="2"/>
</dbReference>
<evidence type="ECO:0000256" key="2">
    <source>
        <dbReference type="ARBA" id="ARBA00022664"/>
    </source>
</evidence>
<dbReference type="GO" id="GO:0003723">
    <property type="term" value="F:RNA binding"/>
    <property type="evidence" value="ECO:0007669"/>
    <property type="project" value="InterPro"/>
</dbReference>
<feature type="compositionally biased region" description="Polar residues" evidence="8">
    <location>
        <begin position="497"/>
        <end position="518"/>
    </location>
</feature>
<reference evidence="11" key="2">
    <citation type="journal article" date="2022" name="Proc. Natl. Acad. Sci. U.S.A.">
        <title>Diploid-dominant life cycles characterize the early evolution of Fungi.</title>
        <authorList>
            <person name="Amses K.R."/>
            <person name="Simmons D.R."/>
            <person name="Longcore J.E."/>
            <person name="Mondo S.J."/>
            <person name="Seto K."/>
            <person name="Jeronimo G.H."/>
            <person name="Bonds A.E."/>
            <person name="Quandt C.A."/>
            <person name="Davis W.J."/>
            <person name="Chang Y."/>
            <person name="Federici B.A."/>
            <person name="Kuo A."/>
            <person name="LaButti K."/>
            <person name="Pangilinan J."/>
            <person name="Andreopoulos W."/>
            <person name="Tritt A."/>
            <person name="Riley R."/>
            <person name="Hundley H."/>
            <person name="Johnson J."/>
            <person name="Lipzen A."/>
            <person name="Barry K."/>
            <person name="Lang B.F."/>
            <person name="Cuomo C.A."/>
            <person name="Buchler N.E."/>
            <person name="Grigoriev I.V."/>
            <person name="Spatafora J.W."/>
            <person name="Stajich J.E."/>
            <person name="James T.Y."/>
        </authorList>
    </citation>
    <scope>NUCLEOTIDE SEQUENCE</scope>
    <source>
        <strain evidence="11">AG</strain>
    </source>
</reference>
<dbReference type="InterPro" id="IPR045146">
    <property type="entry name" value="SF3A1"/>
</dbReference>
<dbReference type="FunFam" id="1.10.10.790:FF:000001">
    <property type="entry name" value="Splicing factor 3a, subunit 1"/>
    <property type="match status" value="1"/>
</dbReference>
<dbReference type="PANTHER" id="PTHR15316:SF1">
    <property type="entry name" value="SPLICING FACTOR 3A SUBUNIT 1"/>
    <property type="match status" value="1"/>
</dbReference>
<dbReference type="AlphaFoldDB" id="A0AAD5ECY5"/>
<feature type="compositionally biased region" description="Polar residues" evidence="8">
    <location>
        <begin position="535"/>
        <end position="549"/>
    </location>
</feature>
<dbReference type="PROSITE" id="PS50128">
    <property type="entry name" value="SURP"/>
    <property type="match status" value="2"/>
</dbReference>
<evidence type="ECO:0000256" key="5">
    <source>
        <dbReference type="ARBA" id="ARBA00023187"/>
    </source>
</evidence>
<dbReference type="GO" id="GO:0071004">
    <property type="term" value="C:U2-type prespliceosome"/>
    <property type="evidence" value="ECO:0007669"/>
    <property type="project" value="TreeGrafter"/>
</dbReference>
<dbReference type="InterPro" id="IPR035563">
    <property type="entry name" value="SF3As1_ubi"/>
</dbReference>
<dbReference type="FunFam" id="1.10.10.790:FF:000002">
    <property type="entry name" value="Splicing factor 3A subunit 1"/>
    <property type="match status" value="1"/>
</dbReference>
<feature type="domain" description="SURP motif" evidence="10">
    <location>
        <begin position="49"/>
        <end position="91"/>
    </location>
</feature>
<name>A0AAD5ECY5_UMBRA</name>
<evidence type="ECO:0000256" key="4">
    <source>
        <dbReference type="ARBA" id="ARBA00022737"/>
    </source>
</evidence>
<dbReference type="SMART" id="SM00648">
    <property type="entry name" value="SWAP"/>
    <property type="match status" value="2"/>
</dbReference>
<proteinExistence type="predicted"/>
<dbReference type="PANTHER" id="PTHR15316">
    <property type="entry name" value="SPLICEOSOME ASSOCIATED PROTEIN 114/SWAP SPLICING FACTOR-RELATED"/>
    <property type="match status" value="1"/>
</dbReference>
<dbReference type="InterPro" id="IPR000061">
    <property type="entry name" value="Surp"/>
</dbReference>
<keyword evidence="12" id="KW-1185">Reference proteome</keyword>
<keyword evidence="4" id="KW-0677">Repeat</keyword>
<feature type="compositionally biased region" description="Basic and acidic residues" evidence="8">
    <location>
        <begin position="101"/>
        <end position="113"/>
    </location>
</feature>
<evidence type="ECO:0000256" key="8">
    <source>
        <dbReference type="SAM" id="MobiDB-lite"/>
    </source>
</evidence>
<dbReference type="GO" id="GO:0000381">
    <property type="term" value="P:regulation of alternative mRNA splicing, via spliceosome"/>
    <property type="evidence" value="ECO:0007669"/>
    <property type="project" value="TreeGrafter"/>
</dbReference>
<evidence type="ECO:0000256" key="7">
    <source>
        <dbReference type="SAM" id="Coils"/>
    </source>
</evidence>
<dbReference type="GeneID" id="75913389"/>
<dbReference type="EMBL" id="MU620909">
    <property type="protein sequence ID" value="KAI8580909.1"/>
    <property type="molecule type" value="Genomic_DNA"/>
</dbReference>
<feature type="region of interest" description="Disordered" evidence="8">
    <location>
        <begin position="1"/>
        <end position="33"/>
    </location>
</feature>
<keyword evidence="7" id="KW-0175">Coiled coil</keyword>
<keyword evidence="2" id="KW-0507">mRNA processing</keyword>
<sequence length="718" mass="79955">MVATLVADPSNSLNNDIDGMDVDQNGAPDVEQEESIKGIIYPPPEVRKIVDKTADFVARKGPTLEDRIRENERHNPRFCFLNPNDPYHAYYQLRITQTKEGKTTKAGVKHDEEVKPEEDEAQEAPKEPSKFEFSSDMPTMSAQDLDIIKHTAQFVARNGSRFMSQLAQRESRNYQFDFLRPSHSLFNYFTSLVTQYTQLLVPPKDIKERLKKNVDSKYDVLERVKARVEWIAWVEAEKKKQQDADEKERAAYAAIDWHDFVIVETVEFTQDDEKLNLPPPMSLSELENMSLEQKRLAAIAETNQQLEQTQEANDEMEIEEVDMQDDDDDEEMPQQAAVQDIRISDTTGPIKIRTDYRPKVGSTTRQVNEQTGICPRCGQAIPMSEMDEHMRIELLDSKWKEQKQAAEAKLRDSNLLQEGTDVAKILKNFSGYRSDIFGSEETEIGKKVGNEEAREKEKVVWDGHTASINLASQRAAQGATIEEQIAAIHRAKGLTGDSASSIGPQATAKSEVPQQQMPPSGMAGASISREPQPPTSNFQSSAMPPQAYSQYPPLPPQAVPNSRLFANQIPGYGMPPAAMSPIPPPQPGSGYEVGATRKADEESAEAPGAKKPRNDGVPLAEDEWLAQHPDPIALTVQTPTLPEYKLTGETITIDDLPLTTLVSTLKNRIADKVGMPYGKQKLSVGGVGTVMNNSKSLAFYNFQQGSTIVLGLKDKGKK</sequence>
<evidence type="ECO:0000256" key="6">
    <source>
        <dbReference type="ARBA" id="ARBA00023242"/>
    </source>
</evidence>
<evidence type="ECO:0000313" key="11">
    <source>
        <dbReference type="EMBL" id="KAI8580909.1"/>
    </source>
</evidence>
<evidence type="ECO:0000313" key="12">
    <source>
        <dbReference type="Proteomes" id="UP001206595"/>
    </source>
</evidence>
<evidence type="ECO:0000259" key="9">
    <source>
        <dbReference type="PROSITE" id="PS50053"/>
    </source>
</evidence>
<dbReference type="Pfam" id="PF00240">
    <property type="entry name" value="ubiquitin"/>
    <property type="match status" value="1"/>
</dbReference>
<feature type="coiled-coil region" evidence="7">
    <location>
        <begin position="289"/>
        <end position="326"/>
    </location>
</feature>
<dbReference type="PROSITE" id="PS50053">
    <property type="entry name" value="UBIQUITIN_2"/>
    <property type="match status" value="1"/>
</dbReference>
<dbReference type="Proteomes" id="UP001206595">
    <property type="component" value="Unassembled WGS sequence"/>
</dbReference>
<dbReference type="InterPro" id="IPR000626">
    <property type="entry name" value="Ubiquitin-like_dom"/>
</dbReference>